<name>A0ABX2IGR8_9RHOO</name>
<reference evidence="2 3" key="1">
    <citation type="submission" date="2020-06" db="EMBL/GenBank/DDBJ databases">
        <title>Draft genome of Uliginosibacterium sp. IMCC34675.</title>
        <authorList>
            <person name="Song J."/>
        </authorList>
    </citation>
    <scope>NUCLEOTIDE SEQUENCE [LARGE SCALE GENOMIC DNA]</scope>
    <source>
        <strain evidence="2 3">IMCC34675</strain>
    </source>
</reference>
<gene>
    <name evidence="2" type="ORF">HJ583_000750</name>
</gene>
<keyword evidence="1" id="KW-0472">Membrane</keyword>
<accession>A0ABX2IGR8</accession>
<evidence type="ECO:0000313" key="3">
    <source>
        <dbReference type="Proteomes" id="UP000778523"/>
    </source>
</evidence>
<keyword evidence="1" id="KW-0812">Transmembrane</keyword>
<dbReference type="EMBL" id="JABCSC020000001">
    <property type="protein sequence ID" value="NSL53543.1"/>
    <property type="molecule type" value="Genomic_DNA"/>
</dbReference>
<dbReference type="Proteomes" id="UP000778523">
    <property type="component" value="Unassembled WGS sequence"/>
</dbReference>
<comment type="caution">
    <text evidence="2">The sequence shown here is derived from an EMBL/GenBank/DDBJ whole genome shotgun (WGS) entry which is preliminary data.</text>
</comment>
<evidence type="ECO:0000256" key="1">
    <source>
        <dbReference type="SAM" id="Phobius"/>
    </source>
</evidence>
<sequence>MRALHIQIAFGGKSRFAARDYYEHPSSGDTLLSPTAARNQRAIWDEDVFRDRFGFDAPAEQRQDVIDLQCHWDLTNKEITALYTGGCLTLGKGAATRLSARIAAFAWGHFFLVSAVTCAALASFRLQPFSANTPTRMSLAFSLCGIAVFMLWFASRIGFEPVGILRKRGLKLGQSWILPKYSRDGSPLHTDQEQ</sequence>
<feature type="transmembrane region" description="Helical" evidence="1">
    <location>
        <begin position="102"/>
        <end position="126"/>
    </location>
</feature>
<keyword evidence="3" id="KW-1185">Reference proteome</keyword>
<proteinExistence type="predicted"/>
<dbReference type="RefSeq" id="WP_170019645.1">
    <property type="nucleotide sequence ID" value="NZ_JABCSC020000001.1"/>
</dbReference>
<keyword evidence="1" id="KW-1133">Transmembrane helix</keyword>
<organism evidence="2 3">
    <name type="scientific">Uliginosibacterium aquaticum</name>
    <dbReference type="NCBI Taxonomy" id="2731212"/>
    <lineage>
        <taxon>Bacteria</taxon>
        <taxon>Pseudomonadati</taxon>
        <taxon>Pseudomonadota</taxon>
        <taxon>Betaproteobacteria</taxon>
        <taxon>Rhodocyclales</taxon>
        <taxon>Zoogloeaceae</taxon>
        <taxon>Uliginosibacterium</taxon>
    </lineage>
</organism>
<evidence type="ECO:0000313" key="2">
    <source>
        <dbReference type="EMBL" id="NSL53543.1"/>
    </source>
</evidence>
<protein>
    <submittedName>
        <fullName evidence="2">Uncharacterized protein</fullName>
    </submittedName>
</protein>
<feature type="transmembrane region" description="Helical" evidence="1">
    <location>
        <begin position="138"/>
        <end position="159"/>
    </location>
</feature>